<accession>A0ABP3G9E2</accession>
<gene>
    <name evidence="2" type="ORF">GCM10009092_00650</name>
</gene>
<dbReference type="Proteomes" id="UP001501757">
    <property type="component" value="Unassembled WGS sequence"/>
</dbReference>
<comment type="caution">
    <text evidence="2">The sequence shown here is derived from an EMBL/GenBank/DDBJ whole genome shotgun (WGS) entry which is preliminary data.</text>
</comment>
<reference evidence="3" key="1">
    <citation type="journal article" date="2019" name="Int. J. Syst. Evol. Microbiol.">
        <title>The Global Catalogue of Microorganisms (GCM) 10K type strain sequencing project: providing services to taxonomists for standard genome sequencing and annotation.</title>
        <authorList>
            <consortium name="The Broad Institute Genomics Platform"/>
            <consortium name="The Broad Institute Genome Sequencing Center for Infectious Disease"/>
            <person name="Wu L."/>
            <person name="Ma J."/>
        </authorList>
    </citation>
    <scope>NUCLEOTIDE SEQUENCE [LARGE SCALE GENOMIC DNA]</scope>
    <source>
        <strain evidence="3">JCM 13378</strain>
    </source>
</reference>
<organism evidence="2 3">
    <name type="scientific">Bowmanella denitrificans</name>
    <dbReference type="NCBI Taxonomy" id="366582"/>
    <lineage>
        <taxon>Bacteria</taxon>
        <taxon>Pseudomonadati</taxon>
        <taxon>Pseudomonadota</taxon>
        <taxon>Gammaproteobacteria</taxon>
        <taxon>Alteromonadales</taxon>
        <taxon>Alteromonadaceae</taxon>
        <taxon>Bowmanella</taxon>
    </lineage>
</organism>
<dbReference type="RefSeq" id="WP_343840301.1">
    <property type="nucleotide sequence ID" value="NZ_BAAAEI010000001.1"/>
</dbReference>
<protein>
    <submittedName>
        <fullName evidence="2">Uncharacterized protein</fullName>
    </submittedName>
</protein>
<evidence type="ECO:0000313" key="3">
    <source>
        <dbReference type="Proteomes" id="UP001501757"/>
    </source>
</evidence>
<feature type="chain" id="PRO_5045942869" evidence="1">
    <location>
        <begin position="22"/>
        <end position="156"/>
    </location>
</feature>
<dbReference type="EMBL" id="BAAAEI010000001">
    <property type="protein sequence ID" value="GAA0340019.1"/>
    <property type="molecule type" value="Genomic_DNA"/>
</dbReference>
<name>A0ABP3G9E2_9ALTE</name>
<proteinExistence type="predicted"/>
<keyword evidence="3" id="KW-1185">Reference proteome</keyword>
<feature type="signal peptide" evidence="1">
    <location>
        <begin position="1"/>
        <end position="21"/>
    </location>
</feature>
<evidence type="ECO:0000256" key="1">
    <source>
        <dbReference type="SAM" id="SignalP"/>
    </source>
</evidence>
<evidence type="ECO:0000313" key="2">
    <source>
        <dbReference type="EMBL" id="GAA0340019.1"/>
    </source>
</evidence>
<keyword evidence="1" id="KW-0732">Signal</keyword>
<sequence>MKIKHLSVLMAAALSVSAVQAQESALNLAQLQQAYAQAANQGQTFVQYLRQQVLTDEMIAADPAAAEGTLSSLLALLSNDQDQVSELLNSVSTSGLSSDQILASAVGAGIDPTLVGNLVTDTQTAAPAAATGPAPAPGVLGLGAGAGGGGTTASTN</sequence>